<name>A0A1A9US23_GLOAU</name>
<dbReference type="STRING" id="7395.A0A1A9US23"/>
<evidence type="ECO:0000313" key="3">
    <source>
        <dbReference type="Proteomes" id="UP000078200"/>
    </source>
</evidence>
<evidence type="ECO:0000313" key="2">
    <source>
        <dbReference type="EnsemblMetazoa" id="GAUT013469-PA"/>
    </source>
</evidence>
<accession>A0A1A9US23</accession>
<dbReference type="VEuPathDB" id="VectorBase:GAUT013469"/>
<sequence length="119" mass="13587">MYKCKILNVQNKQRSIKLKSSVHDSITDMDDVPDVGAQGEPLATTSKELSDHRNSNKDINRSSLIIIDQDELLNSVYVNNEAQVIQKIIDEYESRLQEQLALAKADIVYELEQQIQKNN</sequence>
<dbReference type="EnsemblMetazoa" id="GAUT013469-RA">
    <property type="protein sequence ID" value="GAUT013469-PA"/>
    <property type="gene ID" value="GAUT013469"/>
</dbReference>
<reference evidence="2" key="1">
    <citation type="submission" date="2020-05" db="UniProtKB">
        <authorList>
            <consortium name="EnsemblMetazoa"/>
        </authorList>
    </citation>
    <scope>IDENTIFICATION</scope>
    <source>
        <strain evidence="2">TTRI</strain>
    </source>
</reference>
<keyword evidence="3" id="KW-1185">Reference proteome</keyword>
<organism evidence="2 3">
    <name type="scientific">Glossina austeni</name>
    <name type="common">Savannah tsetse fly</name>
    <dbReference type="NCBI Taxonomy" id="7395"/>
    <lineage>
        <taxon>Eukaryota</taxon>
        <taxon>Metazoa</taxon>
        <taxon>Ecdysozoa</taxon>
        <taxon>Arthropoda</taxon>
        <taxon>Hexapoda</taxon>
        <taxon>Insecta</taxon>
        <taxon>Pterygota</taxon>
        <taxon>Neoptera</taxon>
        <taxon>Endopterygota</taxon>
        <taxon>Diptera</taxon>
        <taxon>Brachycera</taxon>
        <taxon>Muscomorpha</taxon>
        <taxon>Hippoboscoidea</taxon>
        <taxon>Glossinidae</taxon>
        <taxon>Glossina</taxon>
    </lineage>
</organism>
<evidence type="ECO:0000256" key="1">
    <source>
        <dbReference type="SAM" id="MobiDB-lite"/>
    </source>
</evidence>
<protein>
    <submittedName>
        <fullName evidence="2">Uncharacterized protein</fullName>
    </submittedName>
</protein>
<dbReference type="AlphaFoldDB" id="A0A1A9US23"/>
<proteinExistence type="predicted"/>
<dbReference type="Proteomes" id="UP000078200">
    <property type="component" value="Unassembled WGS sequence"/>
</dbReference>
<feature type="region of interest" description="Disordered" evidence="1">
    <location>
        <begin position="27"/>
        <end position="56"/>
    </location>
</feature>